<organism evidence="9 10">
    <name type="scientific">Butyricimonas hominis</name>
    <dbReference type="NCBI Taxonomy" id="2763032"/>
    <lineage>
        <taxon>Bacteria</taxon>
        <taxon>Pseudomonadati</taxon>
        <taxon>Bacteroidota</taxon>
        <taxon>Bacteroidia</taxon>
        <taxon>Bacteroidales</taxon>
        <taxon>Odoribacteraceae</taxon>
        <taxon>Butyricimonas</taxon>
    </lineage>
</organism>
<dbReference type="InterPro" id="IPR011662">
    <property type="entry name" value="Secretin/TonB_short_N"/>
</dbReference>
<keyword evidence="10" id="KW-1185">Reference proteome</keyword>
<dbReference type="Pfam" id="PF07715">
    <property type="entry name" value="Plug"/>
    <property type="match status" value="1"/>
</dbReference>
<dbReference type="InterPro" id="IPR023997">
    <property type="entry name" value="TonB-dep_OMP_SusC/RagA_CS"/>
</dbReference>
<comment type="caution">
    <text evidence="9">The sequence shown here is derived from an EMBL/GenBank/DDBJ whole genome shotgun (WGS) entry which is preliminary data.</text>
</comment>
<dbReference type="InterPro" id="IPR037066">
    <property type="entry name" value="Plug_dom_sf"/>
</dbReference>
<evidence type="ECO:0000256" key="3">
    <source>
        <dbReference type="ARBA" id="ARBA00022452"/>
    </source>
</evidence>
<dbReference type="SMART" id="SM00965">
    <property type="entry name" value="STN"/>
    <property type="match status" value="1"/>
</dbReference>
<dbReference type="InterPro" id="IPR012910">
    <property type="entry name" value="Plug_dom"/>
</dbReference>
<dbReference type="Gene3D" id="2.40.170.20">
    <property type="entry name" value="TonB-dependent receptor, beta-barrel domain"/>
    <property type="match status" value="1"/>
</dbReference>
<evidence type="ECO:0000313" key="10">
    <source>
        <dbReference type="Proteomes" id="UP000646484"/>
    </source>
</evidence>
<sequence length="1215" mass="136395">MKKNDTRSSSSREKLWRKLLLVKFLCLCMLVQNLAFSAVYSQEVKLTLKAENKNLTDILTEIRENSRYTFVYNLDDLQGVRVKSLDVKDATLEEVLDKCLKGTGVSYEIEDDVVIIRPERPVRDEVKKVVLKGVVMTTDSVPIPGATVILRGTYAGVISDINGKFEMAIPVQKDIVLLVSFVGMETREVKVSDVTKTLTVVMKEKVDQLDEVVVTGYGQTTKRNSPGSFGTVAAEVFENKAIPTVDMLLQGQIAGVSVVAVSGRPGEAAKIRIRGTNTISGDAEPLWVVDGVPLQQDIPEISTGQIKSGNLNEIFVTGVAGINPNDIESVTILKDASAAAIYGSRAAGGVIVVTTKKGKAGKMKVNYSATFSVGLKPQRDPKLMNSREKLAWERELWDEFSAAPFEHNKTEKPLKHYPVVGIVGMLRAEKLGRDDKLWLEDGFEPMSTAEQDAYIEELGKRTTNWFDVIFRNSFSMNHNLSFSGGSDRNTYYVSLGVADQNGLVKETDYERYNVNAKINTNATERLNMMFGIDLSKQKSKSYSTVINPFEYAYFANPYEKVYNEDGSYRPDRTYFNLQSINEGNANIVILPTNGFNIMRELKETSSTADNANARVQMNLTYDLLSYLRFSGLASYTYFHNKVEDTRGRDTYAAFLDRLYFDEYNNEWTPYGTITQTSTNGSSYNVRGQLEYKNTFALEHYLSLVGGAELRGDKNQRTYFKRFGYDEVTGYSAMPLPPEPSVTDVGKYADLFDQLAGETTTENRFASFYASLDYNYLQRYLFSFTFRTDGSNNFGSDEQFNPTWSLGLGWHLDQERFMSSLLPVVNRLSLRASMGYTGNIVKSVNKELVLRYTTTYWNGSRTGSVSSAPNPNVRWEKTKDMKVALDFGLFDERISGLVEAYYRVSSDVVSTVDVLSSTGFSGQPYNTSEIKNKGVEGTLNVKVLNGKDFKLDVGGNIAWNRNILSKYSRKRVISNGRYEGFPLESVFAGRYIKIDERDGVYTFELRPDAQIYTGTDLQSKDNYRFYLGTSVAPVTGGFNVNFSYRGLRLNVGGVVSSGAKILNTVTSPAGYRSVTSLATGEKPQTAYSDLYRNHLNVERSVTNRWTEERRTGVKYPRIIDYLAEERLLLDQYNVHDTEITQGAYLENVSFLRVKNISLYYNLPERLLHPLGLKSVVFSFTMNNFITFTNYSGIDPETPGTTYPLTRSVTFGLNVGF</sequence>
<dbReference type="SUPFAM" id="SSF56935">
    <property type="entry name" value="Porins"/>
    <property type="match status" value="1"/>
</dbReference>
<dbReference type="InterPro" id="IPR039426">
    <property type="entry name" value="TonB-dep_rcpt-like"/>
</dbReference>
<proteinExistence type="inferred from homology"/>
<feature type="domain" description="Secretin/TonB short N-terminal" evidence="8">
    <location>
        <begin position="68"/>
        <end position="119"/>
    </location>
</feature>
<comment type="subcellular location">
    <subcellularLocation>
        <location evidence="1 7">Cell outer membrane</location>
        <topology evidence="1 7">Multi-pass membrane protein</topology>
    </subcellularLocation>
</comment>
<evidence type="ECO:0000256" key="2">
    <source>
        <dbReference type="ARBA" id="ARBA00022448"/>
    </source>
</evidence>
<dbReference type="Pfam" id="PF07660">
    <property type="entry name" value="STN"/>
    <property type="match status" value="1"/>
</dbReference>
<evidence type="ECO:0000259" key="8">
    <source>
        <dbReference type="SMART" id="SM00965"/>
    </source>
</evidence>
<protein>
    <submittedName>
        <fullName evidence="9">SusC/RagA family TonB-linked outer membrane protein</fullName>
    </submittedName>
</protein>
<comment type="similarity">
    <text evidence="7">Belongs to the TonB-dependent receptor family.</text>
</comment>
<keyword evidence="4 7" id="KW-0812">Transmembrane</keyword>
<keyword evidence="2 7" id="KW-0813">Transport</keyword>
<dbReference type="Gene3D" id="2.170.130.10">
    <property type="entry name" value="TonB-dependent receptor, plug domain"/>
    <property type="match status" value="1"/>
</dbReference>
<dbReference type="SUPFAM" id="SSF49464">
    <property type="entry name" value="Carboxypeptidase regulatory domain-like"/>
    <property type="match status" value="1"/>
</dbReference>
<dbReference type="EMBL" id="JACOOH010000003">
    <property type="protein sequence ID" value="MBC5621113.1"/>
    <property type="molecule type" value="Genomic_DNA"/>
</dbReference>
<reference evidence="9 10" key="1">
    <citation type="submission" date="2020-08" db="EMBL/GenBank/DDBJ databases">
        <title>Genome public.</title>
        <authorList>
            <person name="Liu C."/>
            <person name="Sun Q."/>
        </authorList>
    </citation>
    <scope>NUCLEOTIDE SEQUENCE [LARGE SCALE GENOMIC DNA]</scope>
    <source>
        <strain evidence="9 10">NSJ-56</strain>
    </source>
</reference>
<dbReference type="Gene3D" id="3.55.50.30">
    <property type="match status" value="1"/>
</dbReference>
<keyword evidence="5 7" id="KW-0472">Membrane</keyword>
<dbReference type="RefSeq" id="WP_186975713.1">
    <property type="nucleotide sequence ID" value="NZ_JACOOH010000003.1"/>
</dbReference>
<dbReference type="Pfam" id="PF13715">
    <property type="entry name" value="CarbopepD_reg_2"/>
    <property type="match status" value="1"/>
</dbReference>
<dbReference type="InterPro" id="IPR036942">
    <property type="entry name" value="Beta-barrel_TonB_sf"/>
</dbReference>
<dbReference type="InterPro" id="IPR008969">
    <property type="entry name" value="CarboxyPept-like_regulatory"/>
</dbReference>
<evidence type="ECO:0000256" key="6">
    <source>
        <dbReference type="ARBA" id="ARBA00023237"/>
    </source>
</evidence>
<evidence type="ECO:0000313" key="9">
    <source>
        <dbReference type="EMBL" id="MBC5621113.1"/>
    </source>
</evidence>
<dbReference type="InterPro" id="IPR023996">
    <property type="entry name" value="TonB-dep_OMP_SusC/RagA"/>
</dbReference>
<evidence type="ECO:0000256" key="7">
    <source>
        <dbReference type="PROSITE-ProRule" id="PRU01360"/>
    </source>
</evidence>
<evidence type="ECO:0000256" key="4">
    <source>
        <dbReference type="ARBA" id="ARBA00022692"/>
    </source>
</evidence>
<accession>A0ABR7CZL5</accession>
<dbReference type="NCBIfam" id="TIGR04057">
    <property type="entry name" value="SusC_RagA_signa"/>
    <property type="match status" value="1"/>
</dbReference>
<dbReference type="PROSITE" id="PS52016">
    <property type="entry name" value="TONB_DEPENDENT_REC_3"/>
    <property type="match status" value="1"/>
</dbReference>
<dbReference type="NCBIfam" id="TIGR04056">
    <property type="entry name" value="OMP_RagA_SusC"/>
    <property type="match status" value="1"/>
</dbReference>
<name>A0ABR7CZL5_9BACT</name>
<evidence type="ECO:0000256" key="1">
    <source>
        <dbReference type="ARBA" id="ARBA00004571"/>
    </source>
</evidence>
<keyword evidence="3 7" id="KW-1134">Transmembrane beta strand</keyword>
<keyword evidence="6 7" id="KW-0998">Cell outer membrane</keyword>
<evidence type="ECO:0000256" key="5">
    <source>
        <dbReference type="ARBA" id="ARBA00023136"/>
    </source>
</evidence>
<gene>
    <name evidence="9" type="ORF">H8S64_08385</name>
</gene>
<dbReference type="Proteomes" id="UP000646484">
    <property type="component" value="Unassembled WGS sequence"/>
</dbReference>